<evidence type="ECO:0000256" key="1">
    <source>
        <dbReference type="SAM" id="SignalP"/>
    </source>
</evidence>
<sequence>MTEKGLSLRAHLLEDLLLLIGAFVSVLGSHRPVPPRIVALHVPSPAVAGDSAVLRCGYELGGETLYAVKWYRNAAEFYRYVPASRTPIKTFLQAGIDVDVSKSEKSSVYLRNLSLESFGNYTCQVSTDKPYFRCVQTTRHLVVVVPPWDGPVLMEEKSDYELGDNVSILCNSGKSKPAPELKWYINGQLVDISIGVAFRPPTVFPTRGSEGFSDWVKRYNPKLSHRACPALFLDDLNLLNNLFLFQQSSRIRFAPGAFCS</sequence>
<dbReference type="InterPro" id="IPR013783">
    <property type="entry name" value="Ig-like_fold"/>
</dbReference>
<protein>
    <recommendedName>
        <fullName evidence="2">Ig-like domain-containing protein</fullName>
    </recommendedName>
</protein>
<evidence type="ECO:0000313" key="4">
    <source>
        <dbReference type="Proteomes" id="UP001054837"/>
    </source>
</evidence>
<comment type="caution">
    <text evidence="3">The sequence shown here is derived from an EMBL/GenBank/DDBJ whole genome shotgun (WGS) entry which is preliminary data.</text>
</comment>
<feature type="domain" description="Ig-like" evidence="2">
    <location>
        <begin position="151"/>
        <end position="188"/>
    </location>
</feature>
<keyword evidence="1" id="KW-0732">Signal</keyword>
<dbReference type="InterPro" id="IPR007110">
    <property type="entry name" value="Ig-like_dom"/>
</dbReference>
<evidence type="ECO:0000259" key="2">
    <source>
        <dbReference type="PROSITE" id="PS50835"/>
    </source>
</evidence>
<feature type="signal peptide" evidence="1">
    <location>
        <begin position="1"/>
        <end position="28"/>
    </location>
</feature>
<dbReference type="PROSITE" id="PS50835">
    <property type="entry name" value="IG_LIKE"/>
    <property type="match status" value="2"/>
</dbReference>
<feature type="chain" id="PRO_5043685818" description="Ig-like domain-containing protein" evidence="1">
    <location>
        <begin position="29"/>
        <end position="260"/>
    </location>
</feature>
<dbReference type="PANTHER" id="PTHR21261:SF15">
    <property type="entry name" value="BEATEN PATH IIIA, ISOFORM D-RELATED"/>
    <property type="match status" value="1"/>
</dbReference>
<proteinExistence type="predicted"/>
<dbReference type="AlphaFoldDB" id="A0AAV4NEJ3"/>
<dbReference type="SUPFAM" id="SSF48726">
    <property type="entry name" value="Immunoglobulin"/>
    <property type="match status" value="2"/>
</dbReference>
<dbReference type="Gene3D" id="2.60.40.10">
    <property type="entry name" value="Immunoglobulins"/>
    <property type="match status" value="2"/>
</dbReference>
<evidence type="ECO:0000313" key="3">
    <source>
        <dbReference type="EMBL" id="GIX83068.1"/>
    </source>
</evidence>
<dbReference type="EMBL" id="BPLQ01001568">
    <property type="protein sequence ID" value="GIX83068.1"/>
    <property type="molecule type" value="Genomic_DNA"/>
</dbReference>
<dbReference type="InterPro" id="IPR003599">
    <property type="entry name" value="Ig_sub"/>
</dbReference>
<feature type="domain" description="Ig-like" evidence="2">
    <location>
        <begin position="35"/>
        <end position="126"/>
    </location>
</feature>
<dbReference type="InterPro" id="IPR036179">
    <property type="entry name" value="Ig-like_dom_sf"/>
</dbReference>
<name>A0AAV4NEJ3_9ARAC</name>
<keyword evidence="4" id="KW-1185">Reference proteome</keyword>
<organism evidence="3 4">
    <name type="scientific">Caerostris darwini</name>
    <dbReference type="NCBI Taxonomy" id="1538125"/>
    <lineage>
        <taxon>Eukaryota</taxon>
        <taxon>Metazoa</taxon>
        <taxon>Ecdysozoa</taxon>
        <taxon>Arthropoda</taxon>
        <taxon>Chelicerata</taxon>
        <taxon>Arachnida</taxon>
        <taxon>Araneae</taxon>
        <taxon>Araneomorphae</taxon>
        <taxon>Entelegynae</taxon>
        <taxon>Araneoidea</taxon>
        <taxon>Araneidae</taxon>
        <taxon>Caerostris</taxon>
    </lineage>
</organism>
<accession>A0AAV4NEJ3</accession>
<dbReference type="Proteomes" id="UP001054837">
    <property type="component" value="Unassembled WGS sequence"/>
</dbReference>
<dbReference type="FunFam" id="2.60.40.10:FF:000437">
    <property type="entry name" value="Beat-IIIc, isoform A"/>
    <property type="match status" value="1"/>
</dbReference>
<dbReference type="PANTHER" id="PTHR21261">
    <property type="entry name" value="BEAT PROTEIN"/>
    <property type="match status" value="1"/>
</dbReference>
<dbReference type="SMART" id="SM00409">
    <property type="entry name" value="IG"/>
    <property type="match status" value="1"/>
</dbReference>
<gene>
    <name evidence="3" type="primary">AVEN_50347_1</name>
    <name evidence="3" type="ORF">CDAR_41661</name>
</gene>
<reference evidence="3 4" key="1">
    <citation type="submission" date="2021-06" db="EMBL/GenBank/DDBJ databases">
        <title>Caerostris darwini draft genome.</title>
        <authorList>
            <person name="Kono N."/>
            <person name="Arakawa K."/>
        </authorList>
    </citation>
    <scope>NUCLEOTIDE SEQUENCE [LARGE SCALE GENOMIC DNA]</scope>
</reference>